<dbReference type="InterPro" id="IPR055129">
    <property type="entry name" value="YEATS_dom"/>
</dbReference>
<accession>A0A6P4F4R9</accession>
<evidence type="ECO:0000256" key="3">
    <source>
        <dbReference type="SAM" id="MobiDB-lite"/>
    </source>
</evidence>
<evidence type="ECO:0000313" key="6">
    <source>
        <dbReference type="Proteomes" id="UP001652680"/>
    </source>
</evidence>
<dbReference type="AlphaFoldDB" id="A0A6P4F4R9"/>
<dbReference type="CDD" id="cd16906">
    <property type="entry name" value="YEATS_AF-9_like"/>
    <property type="match status" value="1"/>
</dbReference>
<dbReference type="RefSeq" id="XP_016985415.1">
    <property type="nucleotide sequence ID" value="XM_017129926.1"/>
</dbReference>
<evidence type="ECO:0000259" key="4">
    <source>
        <dbReference type="PROSITE" id="PS51037"/>
    </source>
</evidence>
<dbReference type="GO" id="GO:0008023">
    <property type="term" value="C:transcription elongation factor complex"/>
    <property type="evidence" value="ECO:0007669"/>
    <property type="project" value="TreeGrafter"/>
</dbReference>
<feature type="compositionally biased region" description="Basic and acidic residues" evidence="3">
    <location>
        <begin position="480"/>
        <end position="500"/>
    </location>
</feature>
<feature type="compositionally biased region" description="Low complexity" evidence="3">
    <location>
        <begin position="845"/>
        <end position="859"/>
    </location>
</feature>
<dbReference type="InterPro" id="IPR040930">
    <property type="entry name" value="AF-9_AHD"/>
</dbReference>
<feature type="compositionally biased region" description="Basic and acidic residues" evidence="3">
    <location>
        <begin position="786"/>
        <end position="799"/>
    </location>
</feature>
<feature type="compositionally biased region" description="Basic and acidic residues" evidence="3">
    <location>
        <begin position="375"/>
        <end position="396"/>
    </location>
</feature>
<dbReference type="Gene3D" id="2.60.40.1970">
    <property type="entry name" value="YEATS domain"/>
    <property type="match status" value="1"/>
</dbReference>
<sequence length="942" mass="101914">MAVKVQFEIGHTSKLRSKKTPHPQSFTHDWEIYVQGVNKADISAFVEKVVFLLHESFPKPRRVVKEPPYAIQESGYAGFLLPVEIFFRNRDEPKRIIYQYDLVLQTTGPPQHHVEVKTHIFEAPSEEFKAKLMRGGGVPVFGANIGASSLTRTLSPSVGSSETPANNDMALVKAKGVPGTISLNVDLGAGKKHKSRNEDPGKSNAFSALFGAPITKGSATTNNMALVPVSKHSPEAKTVALSGKGGFHDGRDKASKDRDKSSSGDKPRDKDKKDRHGRDKDRKSSKSVDGKHERDKEKSKKDKTRDKERDREQSSGNTSSVGGLVMATSTTQVAAGALIKHTASPRPGKPNEMGAPSPKKTAIDPTAGTAAPASRSKERDEHKSGKSESKDKERSSSKKSKKEKKDKDKERDRDREKQRDESKDKRMPKDDRHGQSDSPASGNQQPAQQLQQNQLAGTGKATPTSVGSNSSSSVISNSGKQKEEPTGKHGEKPSEPKVDKGTSNGNAADTKKSHKHKKKDKIKDKERSDRDKDKDKERDKEKPKEREKDKQPPTTSEKVSAAEPPPKTEGTSPATEGGAPDKIAASVNPSGSSKKEKHKKSKEKSFGKDEKRQRDAGDKQPELKHTGKQQQTHPQPQPGQNKVPSNLDLSDVDSAQSAPDLAATNALAAAAAATLQHSDSSNSSFPDLPARATSQQKAAKGCVGPGKESKTAGKEHKGKSKQNDKNSDKNSPKTEKAEKTPDAKLEKSEKSDKEEKKRNRRSSQNSNSGSGGGATGGFIEPPVKPSRKEQNKAQREKSKSPSLRPPRDTNSTGAGVGATNAGSGFLPPPSSSPSNNHTGPVTAASLNNNNNNINTNSNSGHSPAEMTTAGQLQLPTEYLSELQELHHKIMTLQDNEELQQVVEMIAATGCYEITHKTFDFDLCKLDRGTVQRLQEFLATSVS</sequence>
<feature type="compositionally biased region" description="Basic and acidic residues" evidence="3">
    <location>
        <begin position="603"/>
        <end position="625"/>
    </location>
</feature>
<dbReference type="CTD" id="44451"/>
<feature type="compositionally biased region" description="Low complexity" evidence="3">
    <location>
        <begin position="661"/>
        <end position="675"/>
    </location>
</feature>
<dbReference type="PANTHER" id="PTHR47827:SF3">
    <property type="entry name" value="AF-9 ANC1 HOMOLOGY DOMAIN-CONTAINING PROTEIN"/>
    <property type="match status" value="1"/>
</dbReference>
<dbReference type="InterPro" id="IPR052790">
    <property type="entry name" value="YEATS_domain"/>
</dbReference>
<reference evidence="6" key="1">
    <citation type="journal article" date="2021" name="Elife">
        <title>Highly contiguous assemblies of 101 drosophilid genomes.</title>
        <authorList>
            <person name="Kim B.Y."/>
            <person name="Wang J.R."/>
            <person name="Miller D.E."/>
            <person name="Barmina O."/>
            <person name="Delaney E."/>
            <person name="Thompson A."/>
            <person name="Comeault A.A."/>
            <person name="Peede D."/>
            <person name="D'Agostino E.R."/>
            <person name="Pelaez J."/>
            <person name="Aguilar J.M."/>
            <person name="Haji D."/>
            <person name="Matsunaga T."/>
            <person name="Armstrong E.E."/>
            <person name="Zych M."/>
            <person name="Ogawa Y."/>
            <person name="Stamenkovic-Radak M."/>
            <person name="Jelic M."/>
            <person name="Veselinovic M.S."/>
            <person name="Tanaskovic M."/>
            <person name="Eric P."/>
            <person name="Gao J.J."/>
            <person name="Katoh T.K."/>
            <person name="Toda M.J."/>
            <person name="Watabe H."/>
            <person name="Watada M."/>
            <person name="Davis J.S."/>
            <person name="Moyle L.C."/>
            <person name="Manoli G."/>
            <person name="Bertolini E."/>
            <person name="Kostal V."/>
            <person name="Hawley R.S."/>
            <person name="Takahashi A."/>
            <person name="Jones C.D."/>
            <person name="Price D.K."/>
            <person name="Whiteman N."/>
            <person name="Kopp A."/>
            <person name="Matute D.R."/>
            <person name="Petrov D.A."/>
        </authorList>
    </citation>
    <scope>NUCLEOTIDE SEQUENCE [LARGE SCALE GENOMIC DNA]</scope>
</reference>
<protein>
    <submittedName>
        <fullName evidence="7">Protein ENL</fullName>
    </submittedName>
</protein>
<evidence type="ECO:0000313" key="7">
    <source>
        <dbReference type="RefSeq" id="XP_016985415.1"/>
    </source>
</evidence>
<feature type="compositionally biased region" description="Polar residues" evidence="3">
    <location>
        <begin position="642"/>
        <end position="657"/>
    </location>
</feature>
<dbReference type="Gene3D" id="1.20.1270.290">
    <property type="match status" value="1"/>
</dbReference>
<evidence type="ECO:0000313" key="5">
    <source>
        <dbReference type="EnsemblMetazoa" id="XP_016985415.1"/>
    </source>
</evidence>
<feature type="region of interest" description="Disordered" evidence="3">
    <location>
        <begin position="240"/>
        <end position="868"/>
    </location>
</feature>
<dbReference type="Pfam" id="PF03366">
    <property type="entry name" value="YEATS"/>
    <property type="match status" value="1"/>
</dbReference>
<dbReference type="GeneID" id="108048953"/>
<feature type="compositionally biased region" description="Basic and acidic residues" evidence="3">
    <location>
        <begin position="707"/>
        <end position="757"/>
    </location>
</feature>
<feature type="compositionally biased region" description="Low complexity" evidence="3">
    <location>
        <begin position="443"/>
        <end position="456"/>
    </location>
</feature>
<dbReference type="GO" id="GO:0045893">
    <property type="term" value="P:positive regulation of DNA-templated transcription"/>
    <property type="evidence" value="ECO:0007669"/>
    <property type="project" value="TreeGrafter"/>
</dbReference>
<comment type="subcellular location">
    <subcellularLocation>
        <location evidence="2">Nucleus</location>
    </subcellularLocation>
</comment>
<dbReference type="EnsemblMetazoa" id="XM_017129926.1">
    <property type="protein sequence ID" value="XP_016985415.1"/>
    <property type="gene ID" value="LOC108048953"/>
</dbReference>
<keyword evidence="1 2" id="KW-0539">Nucleus</keyword>
<name>A0A6P4F4R9_DRORH</name>
<feature type="compositionally biased region" description="Polar residues" evidence="3">
    <location>
        <begin position="314"/>
        <end position="333"/>
    </location>
</feature>
<dbReference type="OrthoDB" id="10053467at2759"/>
<evidence type="ECO:0000256" key="1">
    <source>
        <dbReference type="ARBA" id="ARBA00023242"/>
    </source>
</evidence>
<feature type="compositionally biased region" description="Basic and acidic residues" evidence="3">
    <location>
        <begin position="246"/>
        <end position="313"/>
    </location>
</feature>
<keyword evidence="6" id="KW-1185">Reference proteome</keyword>
<feature type="compositionally biased region" description="Basic and acidic residues" evidence="3">
    <location>
        <begin position="403"/>
        <end position="435"/>
    </location>
</feature>
<evidence type="ECO:0000256" key="2">
    <source>
        <dbReference type="PROSITE-ProRule" id="PRU00376"/>
    </source>
</evidence>
<reference evidence="5" key="3">
    <citation type="submission" date="2025-05" db="UniProtKB">
        <authorList>
            <consortium name="EnsemblMetazoa"/>
        </authorList>
    </citation>
    <scope>IDENTIFICATION</scope>
</reference>
<feature type="compositionally biased region" description="Polar residues" evidence="3">
    <location>
        <begin position="676"/>
        <end position="685"/>
    </location>
</feature>
<dbReference type="InterPro" id="IPR038704">
    <property type="entry name" value="YEAST_sf"/>
</dbReference>
<feature type="compositionally biased region" description="Low complexity" evidence="3">
    <location>
        <begin position="628"/>
        <end position="640"/>
    </location>
</feature>
<dbReference type="GO" id="GO:0003682">
    <property type="term" value="F:chromatin binding"/>
    <property type="evidence" value="ECO:0007669"/>
    <property type="project" value="TreeGrafter"/>
</dbReference>
<dbReference type="PROSITE" id="PS51037">
    <property type="entry name" value="YEATS"/>
    <property type="match status" value="1"/>
</dbReference>
<dbReference type="Pfam" id="PF17793">
    <property type="entry name" value="AHD"/>
    <property type="match status" value="1"/>
</dbReference>
<gene>
    <name evidence="7" type="primary">LOC108048953</name>
    <name evidence="5" type="synonym">108048953</name>
</gene>
<dbReference type="PANTHER" id="PTHR47827">
    <property type="entry name" value="AHD DOMAIN-CONTAINING PROTEIN"/>
    <property type="match status" value="1"/>
</dbReference>
<dbReference type="OMA" id="MYQYDLD"/>
<reference evidence="7" key="2">
    <citation type="submission" date="2025-04" db="UniProtKB">
        <authorList>
            <consortium name="RefSeq"/>
        </authorList>
    </citation>
    <scope>IDENTIFICATION</scope>
</reference>
<proteinExistence type="predicted"/>
<dbReference type="Proteomes" id="UP001652680">
    <property type="component" value="Unassembled WGS sequence"/>
</dbReference>
<feature type="compositionally biased region" description="Basic and acidic residues" evidence="3">
    <location>
        <begin position="521"/>
        <end position="551"/>
    </location>
</feature>
<feature type="domain" description="YEATS" evidence="4">
    <location>
        <begin position="1"/>
        <end position="135"/>
    </location>
</feature>
<feature type="compositionally biased region" description="Low complexity" evidence="3">
    <location>
        <begin position="465"/>
        <end position="479"/>
    </location>
</feature>
<organism evidence="7">
    <name type="scientific">Drosophila rhopaloa</name>
    <name type="common">Fruit fly</name>
    <dbReference type="NCBI Taxonomy" id="1041015"/>
    <lineage>
        <taxon>Eukaryota</taxon>
        <taxon>Metazoa</taxon>
        <taxon>Ecdysozoa</taxon>
        <taxon>Arthropoda</taxon>
        <taxon>Hexapoda</taxon>
        <taxon>Insecta</taxon>
        <taxon>Pterygota</taxon>
        <taxon>Neoptera</taxon>
        <taxon>Endopterygota</taxon>
        <taxon>Diptera</taxon>
        <taxon>Brachycera</taxon>
        <taxon>Muscomorpha</taxon>
        <taxon>Ephydroidea</taxon>
        <taxon>Drosophilidae</taxon>
        <taxon>Drosophila</taxon>
        <taxon>Sophophora</taxon>
    </lineage>
</organism>